<dbReference type="Pfam" id="PF13692">
    <property type="entry name" value="Glyco_trans_1_4"/>
    <property type="match status" value="1"/>
</dbReference>
<dbReference type="PANTHER" id="PTHR12526:SF608">
    <property type="entry name" value="PELF"/>
    <property type="match status" value="1"/>
</dbReference>
<gene>
    <name evidence="2" type="ORF">CD33_11805</name>
</gene>
<comment type="caution">
    <text evidence="2">The sequence shown here is derived from an EMBL/GenBank/DDBJ whole genome shotgun (WGS) entry which is preliminary data.</text>
</comment>
<dbReference type="Pfam" id="PF11997">
    <property type="entry name" value="DUF3492"/>
    <property type="match status" value="1"/>
</dbReference>
<dbReference type="NCBIfam" id="NF038011">
    <property type="entry name" value="PelF"/>
    <property type="match status" value="1"/>
</dbReference>
<dbReference type="InterPro" id="IPR047691">
    <property type="entry name" value="PelF-like"/>
</dbReference>
<dbReference type="OrthoDB" id="9772485at2"/>
<evidence type="ECO:0000313" key="3">
    <source>
        <dbReference type="Proteomes" id="UP000030408"/>
    </source>
</evidence>
<dbReference type="PANTHER" id="PTHR12526">
    <property type="entry name" value="GLYCOSYLTRANSFERASE"/>
    <property type="match status" value="1"/>
</dbReference>
<evidence type="ECO:0000313" key="2">
    <source>
        <dbReference type="EMBL" id="KGR75397.1"/>
    </source>
</evidence>
<dbReference type="Gene3D" id="3.40.50.2000">
    <property type="entry name" value="Glycogen Phosphorylase B"/>
    <property type="match status" value="2"/>
</dbReference>
<organism evidence="2 3">
    <name type="scientific">Ureibacillus sinduriensis BLB-1 = JCM 15800</name>
    <dbReference type="NCBI Taxonomy" id="1384057"/>
    <lineage>
        <taxon>Bacteria</taxon>
        <taxon>Bacillati</taxon>
        <taxon>Bacillota</taxon>
        <taxon>Bacilli</taxon>
        <taxon>Bacillales</taxon>
        <taxon>Caryophanaceae</taxon>
        <taxon>Ureibacillus</taxon>
    </lineage>
</organism>
<sequence>MKICLISEGAYPYVTGGVSSWVQSMILNMPEHEFIVYSISAKDSKDITRKYELPSNLLELHDIFLGAHVDENIQAGKRYNITEEEKEAFLSLIGGREVNWSVLFQFFVDGRVDSILNFLASKDFFDIVQELCTKRFVHVPFTDMFWALRSMVLPLFLCIDQKMPEADLYHSVSTGYAGVLGALAKHQYNKPFLLTEHGIYTREREEEIIKADWIKGYFKDIWIDYFYSLSQCAYEHAERVTSLFEGSRQIQMELGCPAEKTSIIANGIDVDKFHIQNRNQKVTGIHIGAIVRVVPIKDIKTMIQSFSIVQQEIQDSYFYIIGPYEEDEEYYEECIEMADSLGIRNIVFTGAVDVQEYLEFLDILVLSSISEGQPLVILEGLAMEIPFVATDVGSCAELLLGKYDSFGQSGTIVPVMHFHLMANDIISLANDPKRRKEYGRNGRERVTSLYTLPGMIEKYNRLYKEVNRNGRHRLSVERTV</sequence>
<keyword evidence="3" id="KW-1185">Reference proteome</keyword>
<proteinExistence type="predicted"/>
<accession>A0A0A3IKM5</accession>
<dbReference type="STRING" id="1384057.CD33_11805"/>
<dbReference type="eggNOG" id="COG0438">
    <property type="taxonomic scope" value="Bacteria"/>
</dbReference>
<dbReference type="InterPro" id="IPR022622">
    <property type="entry name" value="DUF3492"/>
</dbReference>
<dbReference type="SUPFAM" id="SSF53756">
    <property type="entry name" value="UDP-Glycosyltransferase/glycogen phosphorylase"/>
    <property type="match status" value="1"/>
</dbReference>
<name>A0A0A3IKM5_9BACL</name>
<feature type="domain" description="DUF3492" evidence="1">
    <location>
        <begin position="1"/>
        <end position="258"/>
    </location>
</feature>
<dbReference type="Proteomes" id="UP000030408">
    <property type="component" value="Unassembled WGS sequence"/>
</dbReference>
<dbReference type="AlphaFoldDB" id="A0A0A3IKM5"/>
<evidence type="ECO:0000259" key="1">
    <source>
        <dbReference type="Pfam" id="PF11997"/>
    </source>
</evidence>
<dbReference type="RefSeq" id="WP_036200888.1">
    <property type="nucleotide sequence ID" value="NZ_AVCY01000005.1"/>
</dbReference>
<protein>
    <recommendedName>
        <fullName evidence="1">DUF3492 domain-containing protein</fullName>
    </recommendedName>
</protein>
<dbReference type="EMBL" id="JPVO01000051">
    <property type="protein sequence ID" value="KGR75397.1"/>
    <property type="molecule type" value="Genomic_DNA"/>
</dbReference>
<reference evidence="2 3" key="1">
    <citation type="submission" date="2014-02" db="EMBL/GenBank/DDBJ databases">
        <title>Draft genome sequence of Lysinibacillus sinduriensis JCM 15800.</title>
        <authorList>
            <person name="Zhang F."/>
            <person name="Wang G."/>
            <person name="Zhang L."/>
        </authorList>
    </citation>
    <scope>NUCLEOTIDE SEQUENCE [LARGE SCALE GENOMIC DNA]</scope>
    <source>
        <strain evidence="2 3">JCM 15800</strain>
    </source>
</reference>